<proteinExistence type="predicted"/>
<gene>
    <name evidence="1" type="ORF">B5M42_24345</name>
</gene>
<protein>
    <submittedName>
        <fullName evidence="1">Uncharacterized protein</fullName>
    </submittedName>
</protein>
<sequence>MSESAQRLFAPGTGLADWLDPGSVGKARQYVQPGCSGLQLELNWPTVDGPLRSFEVYQTWEPGDGQTSAAVGHLVLIPKQERLSDIEVTIQELRQQLGRLEQTSRSEIGLLSPRFALKLAESAAAPQPQKAVMPSAANIGSDQQREALRSLELIKEWFAVIRPDLIEAHKDMYVNLILEQLDQVSRQLHTT</sequence>
<dbReference type="AlphaFoldDB" id="A0A4Y8PQC1"/>
<accession>A0A4Y8PQC1</accession>
<comment type="caution">
    <text evidence="1">The sequence shown here is derived from an EMBL/GenBank/DDBJ whole genome shotgun (WGS) entry which is preliminary data.</text>
</comment>
<dbReference type="Proteomes" id="UP000298246">
    <property type="component" value="Unassembled WGS sequence"/>
</dbReference>
<evidence type="ECO:0000313" key="1">
    <source>
        <dbReference type="EMBL" id="TFE82860.1"/>
    </source>
</evidence>
<dbReference type="RefSeq" id="WP_134757672.1">
    <property type="nucleotide sequence ID" value="NZ_MYFO02000009.1"/>
</dbReference>
<evidence type="ECO:0000313" key="2">
    <source>
        <dbReference type="Proteomes" id="UP000298246"/>
    </source>
</evidence>
<reference evidence="1 2" key="1">
    <citation type="submission" date="2017-03" db="EMBL/GenBank/DDBJ databases">
        <title>Isolation of Levoglucosan Utilizing Bacteria.</title>
        <authorList>
            <person name="Arya A.S."/>
        </authorList>
    </citation>
    <scope>NUCLEOTIDE SEQUENCE [LARGE SCALE GENOMIC DNA]</scope>
    <source>
        <strain evidence="1 2">MEC069</strain>
    </source>
</reference>
<dbReference type="EMBL" id="MYFO01000065">
    <property type="protein sequence ID" value="TFE82860.1"/>
    <property type="molecule type" value="Genomic_DNA"/>
</dbReference>
<name>A0A4Y8PQC1_9BACL</name>
<keyword evidence="2" id="KW-1185">Reference proteome</keyword>
<organism evidence="1 2">
    <name type="scientific">Paenibacillus athensensis</name>
    <dbReference type="NCBI Taxonomy" id="1967502"/>
    <lineage>
        <taxon>Bacteria</taxon>
        <taxon>Bacillati</taxon>
        <taxon>Bacillota</taxon>
        <taxon>Bacilli</taxon>
        <taxon>Bacillales</taxon>
        <taxon>Paenibacillaceae</taxon>
        <taxon>Paenibacillus</taxon>
    </lineage>
</organism>